<evidence type="ECO:0000256" key="6">
    <source>
        <dbReference type="SAM" id="Phobius"/>
    </source>
</evidence>
<organism evidence="7 8">
    <name type="scientific">Hucho hucho</name>
    <name type="common">huchen</name>
    <dbReference type="NCBI Taxonomy" id="62062"/>
    <lineage>
        <taxon>Eukaryota</taxon>
        <taxon>Metazoa</taxon>
        <taxon>Chordata</taxon>
        <taxon>Craniata</taxon>
        <taxon>Vertebrata</taxon>
        <taxon>Euteleostomi</taxon>
        <taxon>Actinopterygii</taxon>
        <taxon>Neopterygii</taxon>
        <taxon>Teleostei</taxon>
        <taxon>Protacanthopterygii</taxon>
        <taxon>Salmoniformes</taxon>
        <taxon>Salmonidae</taxon>
        <taxon>Salmoninae</taxon>
        <taxon>Hucho</taxon>
    </lineage>
</organism>
<dbReference type="InterPro" id="IPR040280">
    <property type="entry name" value="FAM163B"/>
</dbReference>
<dbReference type="PANTHER" id="PTHR31396">
    <property type="entry name" value="PROTEIN FAM163B MEMBER"/>
    <property type="match status" value="1"/>
</dbReference>
<reference evidence="7" key="2">
    <citation type="submission" date="2025-08" db="UniProtKB">
        <authorList>
            <consortium name="Ensembl"/>
        </authorList>
    </citation>
    <scope>IDENTIFICATION</scope>
</reference>
<reference evidence="8" key="1">
    <citation type="submission" date="2018-06" db="EMBL/GenBank/DDBJ databases">
        <title>Genome assembly of Danube salmon.</title>
        <authorList>
            <person name="Macqueen D.J."/>
            <person name="Gundappa M.K."/>
        </authorList>
    </citation>
    <scope>NUCLEOTIDE SEQUENCE [LARGE SCALE GENOMIC DNA]</scope>
</reference>
<proteinExistence type="inferred from homology"/>
<dbReference type="GeneTree" id="ENSGT00940000159387"/>
<evidence type="ECO:0000256" key="5">
    <source>
        <dbReference type="ARBA" id="ARBA00023136"/>
    </source>
</evidence>
<dbReference type="Proteomes" id="UP000314982">
    <property type="component" value="Unassembled WGS sequence"/>
</dbReference>
<keyword evidence="8" id="KW-1185">Reference proteome</keyword>
<accession>A0A4W5JV15</accession>
<name>A0A4W5JV15_9TELE</name>
<keyword evidence="3 6" id="KW-0812">Transmembrane</keyword>
<sequence length="164" mass="18227">MTAGTVVITGGILATVILLCIIAVLCYCRLQYYCCKKEELESEEEEPDFAVTSRLPPIHSNHNIVAAAAAASTPNGPALFTPPSARKLTRSQTFCPSCTHHDVPFYLQHQDGLRNGGDRISYRSIQQHDLELPLEMPSYHKLNLTRSVTMRDMFNRSCSISTDV</sequence>
<dbReference type="PANTHER" id="PTHR31396:SF2">
    <property type="entry name" value="PROTEIN FAM163B"/>
    <property type="match status" value="1"/>
</dbReference>
<reference evidence="7" key="3">
    <citation type="submission" date="2025-09" db="UniProtKB">
        <authorList>
            <consortium name="Ensembl"/>
        </authorList>
    </citation>
    <scope>IDENTIFICATION</scope>
</reference>
<keyword evidence="5 6" id="KW-0472">Membrane</keyword>
<comment type="subcellular location">
    <subcellularLocation>
        <location evidence="1">Membrane</location>
        <topology evidence="1">Single-pass membrane protein</topology>
    </subcellularLocation>
</comment>
<evidence type="ECO:0000313" key="7">
    <source>
        <dbReference type="Ensembl" id="ENSHHUP00000002085.1"/>
    </source>
</evidence>
<comment type="similarity">
    <text evidence="2">Belongs to the FAM163 family.</text>
</comment>
<dbReference type="Ensembl" id="ENSHHUT00000002157.1">
    <property type="protein sequence ID" value="ENSHHUP00000002085.1"/>
    <property type="gene ID" value="ENSHHUG00000001354.1"/>
</dbReference>
<evidence type="ECO:0000256" key="4">
    <source>
        <dbReference type="ARBA" id="ARBA00022989"/>
    </source>
</evidence>
<keyword evidence="4 6" id="KW-1133">Transmembrane helix</keyword>
<protein>
    <submittedName>
        <fullName evidence="7">Family with sequence similarity 163 member B</fullName>
    </submittedName>
</protein>
<evidence type="ECO:0000256" key="2">
    <source>
        <dbReference type="ARBA" id="ARBA00006760"/>
    </source>
</evidence>
<evidence type="ECO:0000313" key="8">
    <source>
        <dbReference type="Proteomes" id="UP000314982"/>
    </source>
</evidence>
<dbReference type="InterPro" id="IPR029379">
    <property type="entry name" value="FAM163"/>
</dbReference>
<feature type="transmembrane region" description="Helical" evidence="6">
    <location>
        <begin position="6"/>
        <end position="28"/>
    </location>
</feature>
<dbReference type="STRING" id="62062.ENSHHUP00000002085"/>
<evidence type="ECO:0000256" key="1">
    <source>
        <dbReference type="ARBA" id="ARBA00004167"/>
    </source>
</evidence>
<dbReference type="GO" id="GO:0016020">
    <property type="term" value="C:membrane"/>
    <property type="evidence" value="ECO:0007669"/>
    <property type="project" value="UniProtKB-SubCell"/>
</dbReference>
<dbReference type="AlphaFoldDB" id="A0A4W5JV15"/>
<evidence type="ECO:0000256" key="3">
    <source>
        <dbReference type="ARBA" id="ARBA00022692"/>
    </source>
</evidence>
<dbReference type="Pfam" id="PF15069">
    <property type="entry name" value="FAM163"/>
    <property type="match status" value="1"/>
</dbReference>